<dbReference type="Proteomes" id="UP000805193">
    <property type="component" value="Unassembled WGS sequence"/>
</dbReference>
<proteinExistence type="predicted"/>
<gene>
    <name evidence="1" type="ORF">HPB47_012648</name>
</gene>
<dbReference type="EMBL" id="JABSTQ010011543">
    <property type="protein sequence ID" value="KAG0410206.1"/>
    <property type="molecule type" value="Genomic_DNA"/>
</dbReference>
<accession>A0AC60NSW7</accession>
<protein>
    <submittedName>
        <fullName evidence="1">Uncharacterized protein</fullName>
    </submittedName>
</protein>
<keyword evidence="2" id="KW-1185">Reference proteome</keyword>
<comment type="caution">
    <text evidence="1">The sequence shown here is derived from an EMBL/GenBank/DDBJ whole genome shotgun (WGS) entry which is preliminary data.</text>
</comment>
<sequence>VAQADCKMLQHKLRVVQLSLEEEQSKTSGLSQEVKFLSHDLLQQKALAKDLQKEVSLYKGMYEEKEAELTHKVSEMTATLREMDILKCNHQSLEEDCELLSKAYENMKEQLCAHESTKLLLHSELVSLKESKGKCSEKLSEVMAENGLLREEVERLCLKPLVADATVGTSDEEEAFDNEVNNNVVLSTCAATELEDKVKELIARLNAAADEYAKLYKENKRQERLLTLCRGKDKPACCVASSTSGTVTSSGGSQLLEPEILHTRNVSASAPAISELKDSCVQCSPVLLDTACGPSETSRSNQGCQACPPSQDQAFETGFQATSGGVRMKMACRGLSSSSDSSVSVCGKSRKMGHMSTSIPSSWRKNKPLARDRKAKTVWNLPVVSCSVARPEAVSQENLQTETPKVASGIATPPVRDDAFVAIEMPEPSHTSVTLDDSE</sequence>
<name>A0AC60NSW7_IXOPE</name>
<evidence type="ECO:0000313" key="2">
    <source>
        <dbReference type="Proteomes" id="UP000805193"/>
    </source>
</evidence>
<reference evidence="1 2" key="1">
    <citation type="journal article" date="2020" name="Cell">
        <title>Large-Scale Comparative Analyses of Tick Genomes Elucidate Their Genetic Diversity and Vector Capacities.</title>
        <authorList>
            <consortium name="Tick Genome and Microbiome Consortium (TIGMIC)"/>
            <person name="Jia N."/>
            <person name="Wang J."/>
            <person name="Shi W."/>
            <person name="Du L."/>
            <person name="Sun Y."/>
            <person name="Zhan W."/>
            <person name="Jiang J.F."/>
            <person name="Wang Q."/>
            <person name="Zhang B."/>
            <person name="Ji P."/>
            <person name="Bell-Sakyi L."/>
            <person name="Cui X.M."/>
            <person name="Yuan T.T."/>
            <person name="Jiang B.G."/>
            <person name="Yang W.F."/>
            <person name="Lam T.T."/>
            <person name="Chang Q.C."/>
            <person name="Ding S.J."/>
            <person name="Wang X.J."/>
            <person name="Zhu J.G."/>
            <person name="Ruan X.D."/>
            <person name="Zhao L."/>
            <person name="Wei J.T."/>
            <person name="Ye R.Z."/>
            <person name="Que T.C."/>
            <person name="Du C.H."/>
            <person name="Zhou Y.H."/>
            <person name="Cheng J.X."/>
            <person name="Dai P.F."/>
            <person name="Guo W.B."/>
            <person name="Han X.H."/>
            <person name="Huang E.J."/>
            <person name="Li L.F."/>
            <person name="Wei W."/>
            <person name="Gao Y.C."/>
            <person name="Liu J.Z."/>
            <person name="Shao H.Z."/>
            <person name="Wang X."/>
            <person name="Wang C.C."/>
            <person name="Yang T.C."/>
            <person name="Huo Q.B."/>
            <person name="Li W."/>
            <person name="Chen H.Y."/>
            <person name="Chen S.E."/>
            <person name="Zhou L.G."/>
            <person name="Ni X.B."/>
            <person name="Tian J.H."/>
            <person name="Sheng Y."/>
            <person name="Liu T."/>
            <person name="Pan Y.S."/>
            <person name="Xia L.Y."/>
            <person name="Li J."/>
            <person name="Zhao F."/>
            <person name="Cao W.C."/>
        </authorList>
    </citation>
    <scope>NUCLEOTIDE SEQUENCE [LARGE SCALE GENOMIC DNA]</scope>
    <source>
        <strain evidence="1">Iper-2018</strain>
    </source>
</reference>
<feature type="non-terminal residue" evidence="1">
    <location>
        <position position="1"/>
    </location>
</feature>
<evidence type="ECO:0000313" key="1">
    <source>
        <dbReference type="EMBL" id="KAG0410206.1"/>
    </source>
</evidence>
<organism evidence="1 2">
    <name type="scientific">Ixodes persulcatus</name>
    <name type="common">Taiga tick</name>
    <dbReference type="NCBI Taxonomy" id="34615"/>
    <lineage>
        <taxon>Eukaryota</taxon>
        <taxon>Metazoa</taxon>
        <taxon>Ecdysozoa</taxon>
        <taxon>Arthropoda</taxon>
        <taxon>Chelicerata</taxon>
        <taxon>Arachnida</taxon>
        <taxon>Acari</taxon>
        <taxon>Parasitiformes</taxon>
        <taxon>Ixodida</taxon>
        <taxon>Ixodoidea</taxon>
        <taxon>Ixodidae</taxon>
        <taxon>Ixodinae</taxon>
        <taxon>Ixodes</taxon>
    </lineage>
</organism>